<keyword evidence="3" id="KW-1185">Reference proteome</keyword>
<feature type="region of interest" description="Disordered" evidence="1">
    <location>
        <begin position="1"/>
        <end position="35"/>
    </location>
</feature>
<gene>
    <name evidence="2" type="ORF">TEA_013928</name>
</gene>
<dbReference type="EMBL" id="SDRB02004979">
    <property type="protein sequence ID" value="THG15022.1"/>
    <property type="molecule type" value="Genomic_DNA"/>
</dbReference>
<evidence type="ECO:0000256" key="1">
    <source>
        <dbReference type="SAM" id="MobiDB-lite"/>
    </source>
</evidence>
<evidence type="ECO:0000313" key="3">
    <source>
        <dbReference type="Proteomes" id="UP000306102"/>
    </source>
</evidence>
<name>A0A4S4EG84_CAMSN</name>
<accession>A0A4S4EG84</accession>
<organism evidence="2 3">
    <name type="scientific">Camellia sinensis var. sinensis</name>
    <name type="common">China tea</name>
    <dbReference type="NCBI Taxonomy" id="542762"/>
    <lineage>
        <taxon>Eukaryota</taxon>
        <taxon>Viridiplantae</taxon>
        <taxon>Streptophyta</taxon>
        <taxon>Embryophyta</taxon>
        <taxon>Tracheophyta</taxon>
        <taxon>Spermatophyta</taxon>
        <taxon>Magnoliopsida</taxon>
        <taxon>eudicotyledons</taxon>
        <taxon>Gunneridae</taxon>
        <taxon>Pentapetalae</taxon>
        <taxon>asterids</taxon>
        <taxon>Ericales</taxon>
        <taxon>Theaceae</taxon>
        <taxon>Camellia</taxon>
    </lineage>
</organism>
<proteinExistence type="predicted"/>
<dbReference type="AlphaFoldDB" id="A0A4S4EG84"/>
<evidence type="ECO:0000313" key="2">
    <source>
        <dbReference type="EMBL" id="THG15022.1"/>
    </source>
</evidence>
<protein>
    <submittedName>
        <fullName evidence="2">Uncharacterized protein</fullName>
    </submittedName>
</protein>
<dbReference type="Proteomes" id="UP000306102">
    <property type="component" value="Unassembled WGS sequence"/>
</dbReference>
<sequence length="140" mass="14697">MDEIQSHKPLKPIQTSRNGEGSVTNNDDGQPLSPLAHVFHEPGSNLYVIDSLIYLLRPKSTPISLSTRGAAIPSISANLAEHHLTKLPAHTTGSSAAGLQHLGCQSPCCVASQSAPPAKLNDDRARLHSSIAELGIAHSG</sequence>
<comment type="caution">
    <text evidence="2">The sequence shown here is derived from an EMBL/GenBank/DDBJ whole genome shotgun (WGS) entry which is preliminary data.</text>
</comment>
<reference evidence="2 3" key="1">
    <citation type="journal article" date="2018" name="Proc. Natl. Acad. Sci. U.S.A.">
        <title>Draft genome sequence of Camellia sinensis var. sinensis provides insights into the evolution of the tea genome and tea quality.</title>
        <authorList>
            <person name="Wei C."/>
            <person name="Yang H."/>
            <person name="Wang S."/>
            <person name="Zhao J."/>
            <person name="Liu C."/>
            <person name="Gao L."/>
            <person name="Xia E."/>
            <person name="Lu Y."/>
            <person name="Tai Y."/>
            <person name="She G."/>
            <person name="Sun J."/>
            <person name="Cao H."/>
            <person name="Tong W."/>
            <person name="Gao Q."/>
            <person name="Li Y."/>
            <person name="Deng W."/>
            <person name="Jiang X."/>
            <person name="Wang W."/>
            <person name="Chen Q."/>
            <person name="Zhang S."/>
            <person name="Li H."/>
            <person name="Wu J."/>
            <person name="Wang P."/>
            <person name="Li P."/>
            <person name="Shi C."/>
            <person name="Zheng F."/>
            <person name="Jian J."/>
            <person name="Huang B."/>
            <person name="Shan D."/>
            <person name="Shi M."/>
            <person name="Fang C."/>
            <person name="Yue Y."/>
            <person name="Li F."/>
            <person name="Li D."/>
            <person name="Wei S."/>
            <person name="Han B."/>
            <person name="Jiang C."/>
            <person name="Yin Y."/>
            <person name="Xia T."/>
            <person name="Zhang Z."/>
            <person name="Bennetzen J.L."/>
            <person name="Zhao S."/>
            <person name="Wan X."/>
        </authorList>
    </citation>
    <scope>NUCLEOTIDE SEQUENCE [LARGE SCALE GENOMIC DNA]</scope>
    <source>
        <strain evidence="3">cv. Shuchazao</strain>
        <tissue evidence="2">Leaf</tissue>
    </source>
</reference>
<feature type="compositionally biased region" description="Polar residues" evidence="1">
    <location>
        <begin position="13"/>
        <end position="28"/>
    </location>
</feature>